<dbReference type="InterPro" id="IPR001680">
    <property type="entry name" value="WD40_rpt"/>
</dbReference>
<accession>A0AAW2YY61</accession>
<gene>
    <name evidence="2" type="ORF">AKO1_013237</name>
</gene>
<evidence type="ECO:0000313" key="2">
    <source>
        <dbReference type="EMBL" id="KAL0482105.1"/>
    </source>
</evidence>
<proteinExistence type="predicted"/>
<dbReference type="SMART" id="SM00320">
    <property type="entry name" value="WD40"/>
    <property type="match status" value="4"/>
</dbReference>
<name>A0AAW2YY61_9EUKA</name>
<dbReference type="AlphaFoldDB" id="A0AAW2YY61"/>
<keyword evidence="3" id="KW-1185">Reference proteome</keyword>
<dbReference type="EMBL" id="JAOPGA020000819">
    <property type="protein sequence ID" value="KAL0482105.1"/>
    <property type="molecule type" value="Genomic_DNA"/>
</dbReference>
<dbReference type="Gene3D" id="2.130.10.10">
    <property type="entry name" value="YVTN repeat-like/Quinoprotein amine dehydrogenase"/>
    <property type="match status" value="1"/>
</dbReference>
<sequence>MYQSRLTDFRIKPSSQPPPRGSQLSFERTPRGFPTQWPYNSLYKPPSKDAINHMQPNIPTQLTSWRSRDDAPFSSHAKQSVSREVFSKIKPKVVSTEWGSNNCIMTMDHHLNSPLCISGDNNGVVKLFDTKFWTSGQQNAKEFTSIKLQKRIEKVKFDKEAGSRMYISSQNFVSIYDINSESTEGYKLINKFTCETDVTDFDCWENGMICGMKDGNLRFFDLRQKTKKTEKIVATNAPVVSQISTPISKFGVLGSSTSGRLSSFQKAKLKKKSASNVPKPPTVTKTSSRPRSAFGSINGLCISPDATVVHTVTEGGYLNMYDTRYLNALDCKEVKSFNVNKMISKFVTNNKTKSIHDDIISSDKPHATNIQPSYNRGRDSSQDLQDVTDFNDLNTNMHTLKNKSRFDSNSLNDLARNYHPITSLCMDPNDKCAFGITTGEGYILYMKNIPYDAKISKLYRYTNIMDHDVAHLISANFCKPRPCFLETHCNKNTFFCVPNHNKIWQPDLYNNYASVYDWSVKSHDEVLQEVVKVDYERESVTRTTHTTCCYSSRTMLIKPKAIPKHKKRNVLSDCALQRIFCLAQDPISGSIYCGGDNNTLVCLE</sequence>
<evidence type="ECO:0000256" key="1">
    <source>
        <dbReference type="SAM" id="MobiDB-lite"/>
    </source>
</evidence>
<feature type="region of interest" description="Disordered" evidence="1">
    <location>
        <begin position="1"/>
        <end position="33"/>
    </location>
</feature>
<reference evidence="2 3" key="1">
    <citation type="submission" date="2024-03" db="EMBL/GenBank/DDBJ databases">
        <title>The Acrasis kona genome and developmental transcriptomes reveal deep origins of eukaryotic multicellular pathways.</title>
        <authorList>
            <person name="Sheikh S."/>
            <person name="Fu C.-J."/>
            <person name="Brown M.W."/>
            <person name="Baldauf S.L."/>
        </authorList>
    </citation>
    <scope>NUCLEOTIDE SEQUENCE [LARGE SCALE GENOMIC DNA]</scope>
    <source>
        <strain evidence="2 3">ATCC MYA-3509</strain>
    </source>
</reference>
<comment type="caution">
    <text evidence="2">The sequence shown here is derived from an EMBL/GenBank/DDBJ whole genome shotgun (WGS) entry which is preliminary data.</text>
</comment>
<dbReference type="InterPro" id="IPR015943">
    <property type="entry name" value="WD40/YVTN_repeat-like_dom_sf"/>
</dbReference>
<organism evidence="2 3">
    <name type="scientific">Acrasis kona</name>
    <dbReference type="NCBI Taxonomy" id="1008807"/>
    <lineage>
        <taxon>Eukaryota</taxon>
        <taxon>Discoba</taxon>
        <taxon>Heterolobosea</taxon>
        <taxon>Tetramitia</taxon>
        <taxon>Eutetramitia</taxon>
        <taxon>Acrasidae</taxon>
        <taxon>Acrasis</taxon>
    </lineage>
</organism>
<protein>
    <submittedName>
        <fullName evidence="2">Polyadenylation factor subunit 2</fullName>
    </submittedName>
</protein>
<dbReference type="InterPro" id="IPR036322">
    <property type="entry name" value="WD40_repeat_dom_sf"/>
</dbReference>
<feature type="region of interest" description="Disordered" evidence="1">
    <location>
        <begin position="361"/>
        <end position="382"/>
    </location>
</feature>
<dbReference type="SUPFAM" id="SSF50978">
    <property type="entry name" value="WD40 repeat-like"/>
    <property type="match status" value="1"/>
</dbReference>
<dbReference type="Proteomes" id="UP001431209">
    <property type="component" value="Unassembled WGS sequence"/>
</dbReference>
<evidence type="ECO:0000313" key="3">
    <source>
        <dbReference type="Proteomes" id="UP001431209"/>
    </source>
</evidence>